<dbReference type="Gene3D" id="3.40.50.300">
    <property type="entry name" value="P-loop containing nucleotide triphosphate hydrolases"/>
    <property type="match status" value="1"/>
</dbReference>
<dbReference type="Proteomes" id="UP000014003">
    <property type="component" value="Unassembled WGS sequence"/>
</dbReference>
<reference evidence="2 3" key="1">
    <citation type="submission" date="2012-12" db="EMBL/GenBank/DDBJ databases">
        <title>The Genome Sequence of Bacillus cereus HuA3-9.</title>
        <authorList>
            <consortium name="The Broad Institute Genome Sequencing Platform"/>
            <consortium name="The Broad Institute Genome Sequencing Center for Infectious Disease"/>
            <person name="Feldgarden M."/>
            <person name="Van der Auwera G.A."/>
            <person name="Mahillon J."/>
            <person name="Duprez V."/>
            <person name="Timmery S."/>
            <person name="Mattelet C."/>
            <person name="Dierick K."/>
            <person name="Sun M."/>
            <person name="Yu Z."/>
            <person name="Zhu L."/>
            <person name="Hu X."/>
            <person name="Shank E.B."/>
            <person name="Swiecicka I."/>
            <person name="Hansen B.M."/>
            <person name="Andrup L."/>
            <person name="Walker B."/>
            <person name="Young S.K."/>
            <person name="Zeng Q."/>
            <person name="Gargeya S."/>
            <person name="Fitzgerald M."/>
            <person name="Haas B."/>
            <person name="Abouelleil A."/>
            <person name="Alvarado L."/>
            <person name="Arachchi H.M."/>
            <person name="Berlin A.M."/>
            <person name="Chapman S.B."/>
            <person name="Dewar J."/>
            <person name="Goldberg J."/>
            <person name="Griggs A."/>
            <person name="Gujja S."/>
            <person name="Hansen M."/>
            <person name="Howarth C."/>
            <person name="Imamovic A."/>
            <person name="Larimer J."/>
            <person name="McCowan C."/>
            <person name="Murphy C."/>
            <person name="Neiman D."/>
            <person name="Pearson M."/>
            <person name="Priest M."/>
            <person name="Roberts A."/>
            <person name="Saif S."/>
            <person name="Shea T."/>
            <person name="Sisk P."/>
            <person name="Sykes S."/>
            <person name="Wortman J."/>
            <person name="Nusbaum C."/>
            <person name="Birren B."/>
        </authorList>
    </citation>
    <scope>NUCLEOTIDE SEQUENCE [LARGE SCALE GENOMIC DNA]</scope>
    <source>
        <strain evidence="2 3">HuA3-9</strain>
    </source>
</reference>
<sequence length="626" mass="72259">MWADDASKIDMLAYRPYADLITEIAISERMNPLTIGLFGNWGSGKSTLLNLIEKQTSISNEKKVAVVKVNAWMFEGYEDAKTALMEAILQSLKENQTFFQNSTERIKGLMKRVNWMGVGKTVLKQGIPMAISGMTGAPLVMMPTTPKVTDLDTPEEIGSQIDRVSEISKEYLKDAPQENIVENIRKFREEFTGIINDSKVDNLVILIDDLDRCNPDRIVETLEAIKLFLSVEKTTFIIAMDENIITYSIKRKYPQLDKEGLDVSTDYIEKIIQLPIRIAELAESDVKNYMLLLIAEMFLSEEALNQLIEELKVKGIFIKGEIITGKEILEIVQEKIAGDQSKYKQNVTQNDFEEQLQIFNSIGSVVASTLKGNPRQTKRFLNTFYIRKRLAEIQQIDLNLSVLAKLMVLEYFDSDLFKELFQWQFENSGIPEPLKILEERVFNEEYDEKNSSQSEDFLMNTAWSGEKAKRWIGVEPKLSDIDLSSYFYLARDSVSDRKLFTTNLTQDERKFINQVCNLDTNKAIRRKKIEQLIDMDEITRSEIVKGVIEKYHQDSKQLETLIELYKTLPQYQSKLYAEFKKLTSKKVTIAVILLFQQLDEEVFGKLKTYYTEEKQVNKKLWEIVGE</sequence>
<proteinExistence type="predicted"/>
<gene>
    <name evidence="2" type="ORF">IGA_01584</name>
</gene>
<dbReference type="HOGENOM" id="CLU_028167_1_0_9"/>
<accession>R8DAI6</accession>
<organism evidence="2 3">
    <name type="scientific">Bacillus cereus HuA3-9</name>
    <dbReference type="NCBI Taxonomy" id="1053205"/>
    <lineage>
        <taxon>Bacteria</taxon>
        <taxon>Bacillati</taxon>
        <taxon>Bacillota</taxon>
        <taxon>Bacilli</taxon>
        <taxon>Bacillales</taxon>
        <taxon>Bacillaceae</taxon>
        <taxon>Bacillus</taxon>
        <taxon>Bacillus cereus group</taxon>
    </lineage>
</organism>
<dbReference type="InterPro" id="IPR052754">
    <property type="entry name" value="NTPase_KAP_P-loop"/>
</dbReference>
<name>R8DAI6_BACCE</name>
<dbReference type="Pfam" id="PF07693">
    <property type="entry name" value="KAP_NTPase"/>
    <property type="match status" value="1"/>
</dbReference>
<dbReference type="InterPro" id="IPR027417">
    <property type="entry name" value="P-loop_NTPase"/>
</dbReference>
<dbReference type="PANTHER" id="PTHR22674">
    <property type="entry name" value="NTPASE, KAP FAMILY P-LOOP DOMAIN-CONTAINING 1"/>
    <property type="match status" value="1"/>
</dbReference>
<protein>
    <recommendedName>
        <fullName evidence="1">KAP NTPase domain-containing protein</fullName>
    </recommendedName>
</protein>
<feature type="domain" description="KAP NTPase" evidence="1">
    <location>
        <begin position="16"/>
        <end position="390"/>
    </location>
</feature>
<comment type="caution">
    <text evidence="2">The sequence shown here is derived from an EMBL/GenBank/DDBJ whole genome shotgun (WGS) entry which is preliminary data.</text>
</comment>
<dbReference type="PANTHER" id="PTHR22674:SF6">
    <property type="entry name" value="NTPASE KAP FAMILY P-LOOP DOMAIN-CONTAINING PROTEIN 1"/>
    <property type="match status" value="1"/>
</dbReference>
<dbReference type="SUPFAM" id="SSF52540">
    <property type="entry name" value="P-loop containing nucleoside triphosphate hydrolases"/>
    <property type="match status" value="1"/>
</dbReference>
<dbReference type="EMBL" id="AHDZ01000012">
    <property type="protein sequence ID" value="EOO20863.1"/>
    <property type="molecule type" value="Genomic_DNA"/>
</dbReference>
<evidence type="ECO:0000313" key="3">
    <source>
        <dbReference type="Proteomes" id="UP000014003"/>
    </source>
</evidence>
<evidence type="ECO:0000313" key="2">
    <source>
        <dbReference type="EMBL" id="EOO20863.1"/>
    </source>
</evidence>
<dbReference type="PATRIC" id="fig|1053205.3.peg.1613"/>
<evidence type="ECO:0000259" key="1">
    <source>
        <dbReference type="Pfam" id="PF07693"/>
    </source>
</evidence>
<dbReference type="InterPro" id="IPR011646">
    <property type="entry name" value="KAP_P-loop"/>
</dbReference>
<dbReference type="AlphaFoldDB" id="R8DAI6"/>
<dbReference type="RefSeq" id="WP_016095275.1">
    <property type="nucleotide sequence ID" value="NZ_KB976136.1"/>
</dbReference>